<keyword evidence="2" id="KW-0813">Transport</keyword>
<dbReference type="RefSeq" id="XP_024327520.1">
    <property type="nucleotide sequence ID" value="XM_024464971.1"/>
</dbReference>
<feature type="transmembrane region" description="Helical" evidence="9">
    <location>
        <begin position="451"/>
        <end position="471"/>
    </location>
</feature>
<keyword evidence="7 9" id="KW-0472">Membrane</keyword>
<dbReference type="FunFam" id="2.60.120.10:FF:000141">
    <property type="entry name" value="Sulfate transporter family protein"/>
    <property type="match status" value="1"/>
</dbReference>
<dbReference type="eggNOG" id="KOG0236">
    <property type="taxonomic scope" value="Eukaryota"/>
</dbReference>
<feature type="region of interest" description="Disordered" evidence="8">
    <location>
        <begin position="1"/>
        <end position="305"/>
    </location>
</feature>
<feature type="compositionally biased region" description="Basic and acidic residues" evidence="8">
    <location>
        <begin position="250"/>
        <end position="259"/>
    </location>
</feature>
<feature type="transmembrane region" description="Helical" evidence="9">
    <location>
        <begin position="553"/>
        <end position="571"/>
    </location>
</feature>
<dbReference type="PANTHER" id="PTHR43310">
    <property type="entry name" value="SULFATE TRANSPORTER YBAR-RELATED"/>
    <property type="match status" value="1"/>
</dbReference>
<feature type="transmembrane region" description="Helical" evidence="9">
    <location>
        <begin position="521"/>
        <end position="541"/>
    </location>
</feature>
<dbReference type="EMBL" id="KV441387">
    <property type="protein sequence ID" value="OAF62247.1"/>
    <property type="molecule type" value="Genomic_DNA"/>
</dbReference>
<evidence type="ECO:0000256" key="7">
    <source>
        <dbReference type="ARBA" id="ARBA00023136"/>
    </source>
</evidence>
<sequence>MSLPASERLAPSRRQRASSAVTTAQNLLWPVQLSSSHGDSSSRPSPGLSARSGEPSDPIDRPASPSNVYSQREPTRSFFHSSFRGQPAPHDSQQHARDVREDTAELASYALSEQSRSMIGSSPRRSSSTHSNAGSNLEAWGDGDDDSATPHVSQGPTKPSIIEELSEPGTPQHEGQPYRSPGTSVLAAMLRKASPAASPPSNEIDSGEGDTAEDTGDEEALISGQGKKVRGREGIDRGEGDSVMAGGGRGDIHGEEDPVRSVFCSTPSGADITEHTPLLRQVSQGQSQRPNYLSGGHDLEAQPVRGTKSWPKVNKILSKQLRRGRRAARLVSSPEKWDKKVIWQRSVVEPAGYIPAVVLGALLNVLDALSYGMILFPLGEPLFEKLGPAGISMFYVSCIVSQLVFSFGGSIFKGGVGSEMIEVVPFFHKMAFTILATVGEDNPKAVISTTITSYAISSILTGLVFFLMGVCRFGYIVGFIPRHILIGCIGGVGWFLIATGLEVTARLEGNLEYNRKTLHKLIQFDTVFQWVTPLVLGLFLYRSSKIFTGKYYLPTFILLIPAIFYFFVFALPQLDIPQLREDGWIFDAPDADEPWWYFYTLYDFKLVHWSAVAENIPAMFALTFFGVLHVPINIPALAFNIGEDHLDLDRELVAHGISNALSGFAGSIQNYLVYTNSVLFIKSGGNSRIAGFILAVATFGVLMAGPGLIGYIPVMMVGVLIFVLGFELVFEAVWDPRKKLKPLEYLTVIAIVLVMGTYDFVVGIFVGIALAFVSLVVQTSRVPAVRASYSGEIAGSTVRRNPIQHDYLRQVGRQIHVTKLAGYLFFGTIVDVEARIRSLIKEEAFNHRPIRYLIFDLWHVTGIDYSAAEAFNRLNRIFSQKGVTIVMSGVSSESPIGLSLRNVGLGEGGNEVTLLPDLNSALESCENGLLKALYHNKDERNAQHARSASALSRDVNARRLSTTSAHQPFPTLLGSPRGNHLVVAATRSLETEHKNSTHKWQNFKEPLRLILQTFQGLTDKSEDFWFRAVPYFTRKEYAAGTTLFRREQPADGFYLLEDGILRADYDLPQGRYFESIVAGTTCGELPFFSETERTATVIAERDCVVWLMDRGQWEELQEKDKDVAQELLRITLKLTTERMSAITSYVLTTAG</sequence>
<feature type="compositionally biased region" description="Polar residues" evidence="8">
    <location>
        <begin position="17"/>
        <end position="26"/>
    </location>
</feature>
<feature type="compositionally biased region" description="Basic and acidic residues" evidence="8">
    <location>
        <begin position="231"/>
        <end position="240"/>
    </location>
</feature>
<evidence type="ECO:0000256" key="6">
    <source>
        <dbReference type="ARBA" id="ARBA00022989"/>
    </source>
</evidence>
<feature type="compositionally biased region" description="Basic and acidic residues" evidence="8">
    <location>
        <begin position="92"/>
        <end position="103"/>
    </location>
</feature>
<feature type="compositionally biased region" description="Polar residues" evidence="8">
    <location>
        <begin position="64"/>
        <end position="84"/>
    </location>
</feature>
<feature type="transmembrane region" description="Helical" evidence="9">
    <location>
        <begin position="746"/>
        <end position="777"/>
    </location>
</feature>
<dbReference type="PROSITE" id="PS50801">
    <property type="entry name" value="STAS"/>
    <property type="match status" value="1"/>
</dbReference>
<evidence type="ECO:0000256" key="3">
    <source>
        <dbReference type="ARBA" id="ARBA00022554"/>
    </source>
</evidence>
<keyword evidence="3" id="KW-0926">Vacuole</keyword>
<feature type="transmembrane region" description="Helical" evidence="9">
    <location>
        <begin position="689"/>
        <end position="709"/>
    </location>
</feature>
<dbReference type="PROSITE" id="PS50042">
    <property type="entry name" value="CNMP_BINDING_3"/>
    <property type="match status" value="1"/>
</dbReference>
<dbReference type="Proteomes" id="UP000077154">
    <property type="component" value="Unassembled WGS sequence"/>
</dbReference>
<keyword evidence="4 9" id="KW-0812">Transmembrane</keyword>
<evidence type="ECO:0000259" key="10">
    <source>
        <dbReference type="PROSITE" id="PS50042"/>
    </source>
</evidence>
<feature type="domain" description="STAS" evidence="11">
    <location>
        <begin position="817"/>
        <end position="925"/>
    </location>
</feature>
<dbReference type="SUPFAM" id="SSF52091">
    <property type="entry name" value="SpoIIaa-like"/>
    <property type="match status" value="1"/>
</dbReference>
<dbReference type="CDD" id="cd07042">
    <property type="entry name" value="STAS_SulP_like_sulfate_transporter"/>
    <property type="match status" value="1"/>
</dbReference>
<dbReference type="InterPro" id="IPR052706">
    <property type="entry name" value="Membrane-Transporter-like"/>
</dbReference>
<evidence type="ECO:0000313" key="12">
    <source>
        <dbReference type="EMBL" id="OAF62247.1"/>
    </source>
</evidence>
<dbReference type="InterPro" id="IPR014710">
    <property type="entry name" value="RmlC-like_jellyroll"/>
</dbReference>
<dbReference type="GO" id="GO:0000329">
    <property type="term" value="C:fungal-type vacuole membrane"/>
    <property type="evidence" value="ECO:0007669"/>
    <property type="project" value="UniProtKB-ARBA"/>
</dbReference>
<dbReference type="VEuPathDB" id="FungiDB:GMDG_00490"/>
<evidence type="ECO:0000259" key="11">
    <source>
        <dbReference type="PROSITE" id="PS50801"/>
    </source>
</evidence>
<evidence type="ECO:0000256" key="5">
    <source>
        <dbReference type="ARBA" id="ARBA00022970"/>
    </source>
</evidence>
<dbReference type="Gene3D" id="3.30.750.24">
    <property type="entry name" value="STAS domain"/>
    <property type="match status" value="1"/>
</dbReference>
<keyword evidence="6 9" id="KW-1133">Transmembrane helix</keyword>
<protein>
    <recommendedName>
        <fullName evidence="13">STAS domain-containing protein</fullName>
    </recommendedName>
</protein>
<name>A0A177AJJ6_9PEZI</name>
<feature type="domain" description="Cyclic nucleotide-binding" evidence="10">
    <location>
        <begin position="1035"/>
        <end position="1134"/>
    </location>
</feature>
<dbReference type="Pfam" id="PF00027">
    <property type="entry name" value="cNMP_binding"/>
    <property type="match status" value="1"/>
</dbReference>
<dbReference type="SMART" id="SM00100">
    <property type="entry name" value="cNMP"/>
    <property type="match status" value="1"/>
</dbReference>
<dbReference type="InterPro" id="IPR018490">
    <property type="entry name" value="cNMP-bd_dom_sf"/>
</dbReference>
<dbReference type="SUPFAM" id="SSF51206">
    <property type="entry name" value="cAMP-binding domain-like"/>
    <property type="match status" value="1"/>
</dbReference>
<dbReference type="CDD" id="cd00038">
    <property type="entry name" value="CAP_ED"/>
    <property type="match status" value="1"/>
</dbReference>
<dbReference type="FunFam" id="3.30.750.24:FF:000012">
    <property type="entry name" value="Sulfate transporter family protein"/>
    <property type="match status" value="1"/>
</dbReference>
<dbReference type="InterPro" id="IPR011547">
    <property type="entry name" value="SLC26A/SulP_dom"/>
</dbReference>
<dbReference type="InterPro" id="IPR036513">
    <property type="entry name" value="STAS_dom_sf"/>
</dbReference>
<dbReference type="Pfam" id="PF00916">
    <property type="entry name" value="Sulfate_transp"/>
    <property type="match status" value="1"/>
</dbReference>
<gene>
    <name evidence="12" type="ORF">VC83_01288</name>
</gene>
<dbReference type="AlphaFoldDB" id="A0A177AJJ6"/>
<evidence type="ECO:0000256" key="9">
    <source>
        <dbReference type="SAM" id="Phobius"/>
    </source>
</evidence>
<evidence type="ECO:0000256" key="8">
    <source>
        <dbReference type="SAM" id="MobiDB-lite"/>
    </source>
</evidence>
<dbReference type="OrthoDB" id="409725at2759"/>
<feature type="transmembrane region" description="Helical" evidence="9">
    <location>
        <begin position="353"/>
        <end position="374"/>
    </location>
</feature>
<dbReference type="GO" id="GO:0034490">
    <property type="term" value="P:basic amino acid transmembrane import into vacuole"/>
    <property type="evidence" value="ECO:0007669"/>
    <property type="project" value="UniProtKB-ARBA"/>
</dbReference>
<organism evidence="12">
    <name type="scientific">Pseudogymnoascus destructans</name>
    <dbReference type="NCBI Taxonomy" id="655981"/>
    <lineage>
        <taxon>Eukaryota</taxon>
        <taxon>Fungi</taxon>
        <taxon>Dikarya</taxon>
        <taxon>Ascomycota</taxon>
        <taxon>Pezizomycotina</taxon>
        <taxon>Leotiomycetes</taxon>
        <taxon>Thelebolales</taxon>
        <taxon>Thelebolaceae</taxon>
        <taxon>Pseudogymnoascus</taxon>
    </lineage>
</organism>
<accession>A0A177AJJ6</accession>
<proteinExistence type="predicted"/>
<dbReference type="Pfam" id="PF01740">
    <property type="entry name" value="STAS"/>
    <property type="match status" value="1"/>
</dbReference>
<keyword evidence="5" id="KW-0029">Amino-acid transport</keyword>
<evidence type="ECO:0000256" key="4">
    <source>
        <dbReference type="ARBA" id="ARBA00022692"/>
    </source>
</evidence>
<reference evidence="12" key="1">
    <citation type="submission" date="2016-03" db="EMBL/GenBank/DDBJ databases">
        <title>Updated assembly of Pseudogymnoascus destructans, the fungus causing white-nose syndrome of bats.</title>
        <authorList>
            <person name="Palmer J.M."/>
            <person name="Drees K.P."/>
            <person name="Foster J.T."/>
            <person name="Lindner D.L."/>
        </authorList>
    </citation>
    <scope>NUCLEOTIDE SEQUENCE [LARGE SCALE GENOMIC DNA]</scope>
    <source>
        <strain evidence="12">20631-21</strain>
    </source>
</reference>
<feature type="compositionally biased region" description="Acidic residues" evidence="8">
    <location>
        <begin position="205"/>
        <end position="220"/>
    </location>
</feature>
<feature type="compositionally biased region" description="Low complexity" evidence="8">
    <location>
        <begin position="34"/>
        <end position="45"/>
    </location>
</feature>
<feature type="compositionally biased region" description="Low complexity" evidence="8">
    <location>
        <begin position="115"/>
        <end position="131"/>
    </location>
</feature>
<feature type="transmembrane region" description="Helical" evidence="9">
    <location>
        <begin position="386"/>
        <end position="408"/>
    </location>
</feature>
<comment type="subcellular location">
    <subcellularLocation>
        <location evidence="1">Vacuole membrane</location>
        <topology evidence="1">Multi-pass membrane protein</topology>
    </subcellularLocation>
</comment>
<dbReference type="Gene3D" id="2.60.120.10">
    <property type="entry name" value="Jelly Rolls"/>
    <property type="match status" value="1"/>
</dbReference>
<feature type="transmembrane region" description="Helical" evidence="9">
    <location>
        <begin position="715"/>
        <end position="734"/>
    </location>
</feature>
<feature type="transmembrane region" description="Helical" evidence="9">
    <location>
        <begin position="483"/>
        <end position="501"/>
    </location>
</feature>
<dbReference type="InterPro" id="IPR002645">
    <property type="entry name" value="STAS_dom"/>
</dbReference>
<dbReference type="InterPro" id="IPR000595">
    <property type="entry name" value="cNMP-bd_dom"/>
</dbReference>
<evidence type="ECO:0000256" key="2">
    <source>
        <dbReference type="ARBA" id="ARBA00022448"/>
    </source>
</evidence>
<evidence type="ECO:0008006" key="13">
    <source>
        <dbReference type="Google" id="ProtNLM"/>
    </source>
</evidence>
<feature type="compositionally biased region" description="Polar residues" evidence="8">
    <location>
        <begin position="281"/>
        <end position="291"/>
    </location>
</feature>
<dbReference type="PANTHER" id="PTHR43310:SF4">
    <property type="entry name" value="AFR304WP"/>
    <property type="match status" value="1"/>
</dbReference>
<evidence type="ECO:0000256" key="1">
    <source>
        <dbReference type="ARBA" id="ARBA00004128"/>
    </source>
</evidence>
<dbReference type="GeneID" id="36284379"/>